<keyword evidence="5 16" id="KW-0863">Zinc-finger</keyword>
<dbReference type="GO" id="GO:0008630">
    <property type="term" value="P:intrinsic apoptotic signaling pathway in response to DNA damage"/>
    <property type="evidence" value="ECO:0007669"/>
    <property type="project" value="UniProtKB-ARBA"/>
</dbReference>
<evidence type="ECO:0000256" key="14">
    <source>
        <dbReference type="ARBA" id="ARBA00079184"/>
    </source>
</evidence>
<evidence type="ECO:0000256" key="9">
    <source>
        <dbReference type="ARBA" id="ARBA00023163"/>
    </source>
</evidence>
<dbReference type="PANTHER" id="PTHR46077:SF1">
    <property type="entry name" value="TOP1 BINDING ARGININE_SERINE RICH PROTEIN, E3 UBIQUITIN LIGASE"/>
    <property type="match status" value="1"/>
</dbReference>
<dbReference type="OrthoDB" id="21204at2759"/>
<dbReference type="STRING" id="372326.A0A1V4JZ85"/>
<dbReference type="GO" id="GO:0061630">
    <property type="term" value="F:ubiquitin protein ligase activity"/>
    <property type="evidence" value="ECO:0007669"/>
    <property type="project" value="UniProtKB-EC"/>
</dbReference>
<dbReference type="PANTHER" id="PTHR46077">
    <property type="entry name" value="E3 UBIQUITIN-PROTEIN LIGASE TOPORS"/>
    <property type="match status" value="1"/>
</dbReference>
<keyword evidence="9" id="KW-0804">Transcription</keyword>
<evidence type="ECO:0000256" key="11">
    <source>
        <dbReference type="ARBA" id="ARBA00076856"/>
    </source>
</evidence>
<dbReference type="CDD" id="cd23130">
    <property type="entry name" value="RING-HC_EHV1-like"/>
    <property type="match status" value="1"/>
</dbReference>
<feature type="region of interest" description="Disordered" evidence="17">
    <location>
        <begin position="213"/>
        <end position="334"/>
    </location>
</feature>
<evidence type="ECO:0000313" key="20">
    <source>
        <dbReference type="Proteomes" id="UP000190648"/>
    </source>
</evidence>
<dbReference type="AlphaFoldDB" id="A0A1V4JZ85"/>
<feature type="domain" description="RING-type" evidence="18">
    <location>
        <begin position="9"/>
        <end position="48"/>
    </location>
</feature>
<evidence type="ECO:0000313" key="19">
    <source>
        <dbReference type="EMBL" id="OPJ77464.1"/>
    </source>
</evidence>
<feature type="compositionally biased region" description="Basic and acidic residues" evidence="17">
    <location>
        <begin position="278"/>
        <end position="287"/>
    </location>
</feature>
<evidence type="ECO:0000256" key="2">
    <source>
        <dbReference type="ARBA" id="ARBA00012483"/>
    </source>
</evidence>
<dbReference type="Gene3D" id="3.30.40.10">
    <property type="entry name" value="Zinc/RING finger domain, C3HC4 (zinc finger)"/>
    <property type="match status" value="1"/>
</dbReference>
<evidence type="ECO:0000256" key="4">
    <source>
        <dbReference type="ARBA" id="ARBA00022723"/>
    </source>
</evidence>
<evidence type="ECO:0000256" key="13">
    <source>
        <dbReference type="ARBA" id="ARBA00079040"/>
    </source>
</evidence>
<dbReference type="InterPro" id="IPR001841">
    <property type="entry name" value="Znf_RING"/>
</dbReference>
<evidence type="ECO:0000256" key="3">
    <source>
        <dbReference type="ARBA" id="ARBA00022679"/>
    </source>
</evidence>
<evidence type="ECO:0000256" key="6">
    <source>
        <dbReference type="ARBA" id="ARBA00022786"/>
    </source>
</evidence>
<protein>
    <recommendedName>
        <fullName evidence="10">E3 ubiquitin-protein ligase Topors</fullName>
        <ecNumber evidence="2">2.3.2.27</ecNumber>
    </recommendedName>
    <alternativeName>
        <fullName evidence="11">RING-type E3 ubiquitin transferase Topors</fullName>
    </alternativeName>
    <alternativeName>
        <fullName evidence="13">SUMO1-protein E3 ligase Topors</fullName>
    </alternativeName>
    <alternativeName>
        <fullName evidence="12">Topoisomerase I-binding RING finger protein</fullName>
    </alternativeName>
    <alternativeName>
        <fullName evidence="14">Topoisomerase I-binding arginine/serine-rich protein</fullName>
    </alternativeName>
    <alternativeName>
        <fullName evidence="15">Tumor suppressor p53-binding protein 3</fullName>
    </alternativeName>
</protein>
<dbReference type="SUPFAM" id="SSF57850">
    <property type="entry name" value="RING/U-box"/>
    <property type="match status" value="1"/>
</dbReference>
<sequence>MAVELHNRCPICLDSWEEASYVMPCLHQFCYACILRWAQSKPECPLCKRRILSILHSVLADNDFEEYVIASSAVASVIGHQAEGGPGHPHAHTSAATQQQPVEQQLHGASLGNLQPITWAFLFRDQPALLQPLLPWVRQELRQIFGNRSPRVAMVEDALVSALSLFGLHEEILLQVLHDSLQNQTATFVPQLINIAVQRCSGEAYRLLALEDGQAAEERESSPPAPHPAASQRGSPAHGPDPSGSPAGGNQEERPSTSTAVLHGGPRSPPEAPVPTRGEQEEPHEDLWEAAAGPSTPSWDRNHSPGRRWRALNRRVGSSQDSSQTPKRPHQWQK</sequence>
<keyword evidence="3" id="KW-0808">Transferase</keyword>
<organism evidence="19 20">
    <name type="scientific">Patagioenas fasciata monilis</name>
    <dbReference type="NCBI Taxonomy" id="372326"/>
    <lineage>
        <taxon>Eukaryota</taxon>
        <taxon>Metazoa</taxon>
        <taxon>Chordata</taxon>
        <taxon>Craniata</taxon>
        <taxon>Vertebrata</taxon>
        <taxon>Euteleostomi</taxon>
        <taxon>Archelosauria</taxon>
        <taxon>Archosauria</taxon>
        <taxon>Dinosauria</taxon>
        <taxon>Saurischia</taxon>
        <taxon>Theropoda</taxon>
        <taxon>Coelurosauria</taxon>
        <taxon>Aves</taxon>
        <taxon>Neognathae</taxon>
        <taxon>Neoaves</taxon>
        <taxon>Columbimorphae</taxon>
        <taxon>Columbiformes</taxon>
        <taxon>Columbidae</taxon>
        <taxon>Patagioenas</taxon>
    </lineage>
</organism>
<dbReference type="GO" id="GO:0008270">
    <property type="term" value="F:zinc ion binding"/>
    <property type="evidence" value="ECO:0007669"/>
    <property type="project" value="UniProtKB-KW"/>
</dbReference>
<evidence type="ECO:0000259" key="18">
    <source>
        <dbReference type="PROSITE" id="PS50089"/>
    </source>
</evidence>
<keyword evidence="20" id="KW-1185">Reference proteome</keyword>
<comment type="caution">
    <text evidence="19">The sequence shown here is derived from an EMBL/GenBank/DDBJ whole genome shotgun (WGS) entry which is preliminary data.</text>
</comment>
<dbReference type="Pfam" id="PF13923">
    <property type="entry name" value="zf-C3HC4_2"/>
    <property type="match status" value="1"/>
</dbReference>
<dbReference type="PROSITE" id="PS00518">
    <property type="entry name" value="ZF_RING_1"/>
    <property type="match status" value="1"/>
</dbReference>
<dbReference type="SMART" id="SM00184">
    <property type="entry name" value="RING"/>
    <property type="match status" value="1"/>
</dbReference>
<dbReference type="GO" id="GO:0000209">
    <property type="term" value="P:protein polyubiquitination"/>
    <property type="evidence" value="ECO:0007669"/>
    <property type="project" value="TreeGrafter"/>
</dbReference>
<evidence type="ECO:0000256" key="12">
    <source>
        <dbReference type="ARBA" id="ARBA00076940"/>
    </source>
</evidence>
<comment type="catalytic activity">
    <reaction evidence="1">
        <text>S-ubiquitinyl-[E2 ubiquitin-conjugating enzyme]-L-cysteine + [acceptor protein]-L-lysine = [E2 ubiquitin-conjugating enzyme]-L-cysteine + N(6)-ubiquitinyl-[acceptor protein]-L-lysine.</text>
        <dbReference type="EC" id="2.3.2.27"/>
    </reaction>
</comment>
<evidence type="ECO:0000256" key="1">
    <source>
        <dbReference type="ARBA" id="ARBA00000900"/>
    </source>
</evidence>
<dbReference type="Proteomes" id="UP000190648">
    <property type="component" value="Unassembled WGS sequence"/>
</dbReference>
<feature type="compositionally biased region" description="Basic residues" evidence="17">
    <location>
        <begin position="304"/>
        <end position="313"/>
    </location>
</feature>
<proteinExistence type="predicted"/>
<dbReference type="EC" id="2.3.2.27" evidence="2"/>
<dbReference type="InterPro" id="IPR013083">
    <property type="entry name" value="Znf_RING/FYVE/PHD"/>
</dbReference>
<keyword evidence="6" id="KW-0833">Ubl conjugation pathway</keyword>
<evidence type="ECO:0000256" key="7">
    <source>
        <dbReference type="ARBA" id="ARBA00022833"/>
    </source>
</evidence>
<dbReference type="PROSITE" id="PS50089">
    <property type="entry name" value="ZF_RING_2"/>
    <property type="match status" value="1"/>
</dbReference>
<evidence type="ECO:0000256" key="8">
    <source>
        <dbReference type="ARBA" id="ARBA00023015"/>
    </source>
</evidence>
<accession>A0A1V4JZ85</accession>
<evidence type="ECO:0000256" key="16">
    <source>
        <dbReference type="PROSITE-ProRule" id="PRU00175"/>
    </source>
</evidence>
<keyword evidence="8" id="KW-0805">Transcription regulation</keyword>
<dbReference type="GO" id="GO:0032391">
    <property type="term" value="C:photoreceptor connecting cilium"/>
    <property type="evidence" value="ECO:0007669"/>
    <property type="project" value="UniProtKB-ARBA"/>
</dbReference>
<dbReference type="GO" id="GO:0006513">
    <property type="term" value="P:protein monoubiquitination"/>
    <property type="evidence" value="ECO:0007669"/>
    <property type="project" value="TreeGrafter"/>
</dbReference>
<gene>
    <name evidence="19" type="ORF">AV530_013990</name>
</gene>
<reference evidence="19 20" key="1">
    <citation type="submission" date="2016-02" db="EMBL/GenBank/DDBJ databases">
        <title>Band-tailed pigeon sequencing and assembly.</title>
        <authorList>
            <person name="Soares A.E."/>
            <person name="Novak B.J."/>
            <person name="Rice E.S."/>
            <person name="O'Connell B."/>
            <person name="Chang D."/>
            <person name="Weber S."/>
            <person name="Shapiro B."/>
        </authorList>
    </citation>
    <scope>NUCLEOTIDE SEQUENCE [LARGE SCALE GENOMIC DNA]</scope>
    <source>
        <strain evidence="19">BTP2013</strain>
        <tissue evidence="19">Blood</tissue>
    </source>
</reference>
<feature type="compositionally biased region" description="Polar residues" evidence="17">
    <location>
        <begin position="316"/>
        <end position="326"/>
    </location>
</feature>
<evidence type="ECO:0000256" key="10">
    <source>
        <dbReference type="ARBA" id="ARBA00071236"/>
    </source>
</evidence>
<dbReference type="EMBL" id="LSYS01005490">
    <property type="protein sequence ID" value="OPJ77464.1"/>
    <property type="molecule type" value="Genomic_DNA"/>
</dbReference>
<name>A0A1V4JZ85_PATFA</name>
<keyword evidence="4" id="KW-0479">Metal-binding</keyword>
<dbReference type="FunFam" id="3.30.40.10:FF:000136">
    <property type="entry name" value="E3 ubiquitin-protein ligase Topors"/>
    <property type="match status" value="1"/>
</dbReference>
<keyword evidence="7" id="KW-0862">Zinc</keyword>
<evidence type="ECO:0000256" key="15">
    <source>
        <dbReference type="ARBA" id="ARBA00082108"/>
    </source>
</evidence>
<dbReference type="InterPro" id="IPR017907">
    <property type="entry name" value="Znf_RING_CS"/>
</dbReference>
<evidence type="ECO:0000256" key="17">
    <source>
        <dbReference type="SAM" id="MobiDB-lite"/>
    </source>
</evidence>
<evidence type="ECO:0000256" key="5">
    <source>
        <dbReference type="ARBA" id="ARBA00022771"/>
    </source>
</evidence>